<protein>
    <submittedName>
        <fullName evidence="1">Uncharacterized protein</fullName>
    </submittedName>
</protein>
<accession>A0ABP5JD75</accession>
<sequence length="79" mass="8170">MRNTRGRRNAVRHEAAAFRGAARRNPCSELPLVHGSPQEATGGPQRTCSGATLPPWVAPLLCIPGLPASGASRDATVGA</sequence>
<dbReference type="Proteomes" id="UP001501161">
    <property type="component" value="Unassembled WGS sequence"/>
</dbReference>
<dbReference type="EMBL" id="BAAAMQ010000017">
    <property type="protein sequence ID" value="GAA2116398.1"/>
    <property type="molecule type" value="Genomic_DNA"/>
</dbReference>
<gene>
    <name evidence="1" type="ORF">GCM10009726_35870</name>
</gene>
<name>A0ABP5JD75_9ACTN</name>
<evidence type="ECO:0000313" key="2">
    <source>
        <dbReference type="Proteomes" id="UP001501161"/>
    </source>
</evidence>
<keyword evidence="2" id="KW-1185">Reference proteome</keyword>
<proteinExistence type="predicted"/>
<reference evidence="2" key="1">
    <citation type="journal article" date="2019" name="Int. J. Syst. Evol. Microbiol.">
        <title>The Global Catalogue of Microorganisms (GCM) 10K type strain sequencing project: providing services to taxonomists for standard genome sequencing and annotation.</title>
        <authorList>
            <consortium name="The Broad Institute Genomics Platform"/>
            <consortium name="The Broad Institute Genome Sequencing Center for Infectious Disease"/>
            <person name="Wu L."/>
            <person name="Ma J."/>
        </authorList>
    </citation>
    <scope>NUCLEOTIDE SEQUENCE [LARGE SCALE GENOMIC DNA]</scope>
    <source>
        <strain evidence="2">JCM 13813</strain>
    </source>
</reference>
<comment type="caution">
    <text evidence="1">The sequence shown here is derived from an EMBL/GenBank/DDBJ whole genome shotgun (WGS) entry which is preliminary data.</text>
</comment>
<organism evidence="1 2">
    <name type="scientific">Nocardioides furvisabuli</name>
    <dbReference type="NCBI Taxonomy" id="375542"/>
    <lineage>
        <taxon>Bacteria</taxon>
        <taxon>Bacillati</taxon>
        <taxon>Actinomycetota</taxon>
        <taxon>Actinomycetes</taxon>
        <taxon>Propionibacteriales</taxon>
        <taxon>Nocardioidaceae</taxon>
        <taxon>Nocardioides</taxon>
    </lineage>
</organism>
<evidence type="ECO:0000313" key="1">
    <source>
        <dbReference type="EMBL" id="GAA2116398.1"/>
    </source>
</evidence>